<feature type="region of interest" description="Disordered" evidence="1">
    <location>
        <begin position="179"/>
        <end position="204"/>
    </location>
</feature>
<evidence type="ECO:0000313" key="3">
    <source>
        <dbReference type="Proteomes" id="UP001177120"/>
    </source>
</evidence>
<feature type="compositionally biased region" description="Basic and acidic residues" evidence="1">
    <location>
        <begin position="179"/>
        <end position="194"/>
    </location>
</feature>
<proteinExistence type="predicted"/>
<keyword evidence="3" id="KW-1185">Reference proteome</keyword>
<comment type="caution">
    <text evidence="2">The sequence shown here is derived from an EMBL/GenBank/DDBJ whole genome shotgun (WGS) entry which is preliminary data.</text>
</comment>
<evidence type="ECO:0000313" key="2">
    <source>
        <dbReference type="EMBL" id="MBN2908711.1"/>
    </source>
</evidence>
<reference evidence="2" key="1">
    <citation type="journal article" date="2024" name="Int. J. Syst. Evol. Microbiol.">
        <title>Polycladomyces zharkentensis sp. nov., a novel thermophilic cellulose- and starch-degrading member of the Bacillota from a geothermal aquifer in Kazakhstan.</title>
        <authorList>
            <person name="Mashzhan A."/>
            <person name="Kistaubayeva A."/>
            <person name="Javier-Lopez R."/>
            <person name="Bissenova U."/>
            <person name="Bissenbay A."/>
            <person name="Birkeland N.K."/>
        </authorList>
    </citation>
    <scope>NUCLEOTIDE SEQUENCE</scope>
    <source>
        <strain evidence="2">ZKZ2T</strain>
    </source>
</reference>
<gene>
    <name evidence="2" type="ORF">JQC72_04145</name>
</gene>
<protein>
    <recommendedName>
        <fullName evidence="4">Myb-like domain-containing protein</fullName>
    </recommendedName>
</protein>
<dbReference type="EMBL" id="JAFHAP010000004">
    <property type="protein sequence ID" value="MBN2908711.1"/>
    <property type="molecule type" value="Genomic_DNA"/>
</dbReference>
<evidence type="ECO:0000256" key="1">
    <source>
        <dbReference type="SAM" id="MobiDB-lite"/>
    </source>
</evidence>
<dbReference type="Proteomes" id="UP001177120">
    <property type="component" value="Unassembled WGS sequence"/>
</dbReference>
<sequence length="397" mass="46565">MIDTKKGKYTDEENETIIEAINQGLAQGRRERDILKELADTLNRGYAGIMSHVRKLRAEFPERFPSNYRDGHAPNGRMNSWSEEEEETVIQTVNRYLNEGKSLSAAISTLEKQLSRTQGAIYQRIYTLRRKYPDRFQHLPEQRPRRRRRLQDWQIQRPEIRPLDSTFSRQQEEDIRQEIAASHEQESPVKDQTKEFTSPRYEPSSEEQMILKAFEKRFGKPNIAAREKLLYLMRKFGCTRVSIALFTITEDKAFPSVVVDFLEQNMEKKSHDLKVSNHMTKGLLWIYAKQGAFSRHWFIFHSDGPGGKTRPSFSFFASLGPGYWRIKPLFDLHPWIGVSLPLDRPHQNRNHRTARSGGSEIVSIWPRRFPTVDSSKRETNDHPPWVRWADPCLCQTY</sequence>
<organism evidence="2 3">
    <name type="scientific">Polycladomyces zharkentensis</name>
    <dbReference type="NCBI Taxonomy" id="2807616"/>
    <lineage>
        <taxon>Bacteria</taxon>
        <taxon>Bacillati</taxon>
        <taxon>Bacillota</taxon>
        <taxon>Bacilli</taxon>
        <taxon>Bacillales</taxon>
        <taxon>Thermoactinomycetaceae</taxon>
        <taxon>Polycladomyces</taxon>
    </lineage>
</organism>
<name>A0ABS2WGR5_9BACL</name>
<accession>A0ABS2WGR5</accession>
<evidence type="ECO:0008006" key="4">
    <source>
        <dbReference type="Google" id="ProtNLM"/>
    </source>
</evidence>
<dbReference type="RefSeq" id="WP_205493058.1">
    <property type="nucleotide sequence ID" value="NZ_JAFHAP010000004.1"/>
</dbReference>